<reference evidence="9 10" key="1">
    <citation type="submission" date="2011-10" db="EMBL/GenBank/DDBJ databases">
        <authorList>
            <person name="Genoscope - CEA"/>
        </authorList>
    </citation>
    <scope>NUCLEOTIDE SEQUENCE [LARGE SCALE GENOMIC DNA]</scope>
    <source>
        <strain evidence="9 10">RCC 1105</strain>
    </source>
</reference>
<dbReference type="GO" id="GO:0006355">
    <property type="term" value="P:regulation of DNA-templated transcription"/>
    <property type="evidence" value="ECO:0007669"/>
    <property type="project" value="InterPro"/>
</dbReference>
<dbReference type="OrthoDB" id="10257739at2759"/>
<dbReference type="eggNOG" id="KOG4086">
    <property type="taxonomic scope" value="Eukaryota"/>
</dbReference>
<name>K8EPH3_9CHLO</name>
<comment type="similarity">
    <text evidence="2 7">Belongs to the Mediator complex subunit 31 family.</text>
</comment>
<protein>
    <recommendedName>
        <fullName evidence="7">Mediator of RNA polymerase II transcription subunit 31</fullName>
    </recommendedName>
</protein>
<feature type="region of interest" description="Disordered" evidence="8">
    <location>
        <begin position="57"/>
        <end position="84"/>
    </location>
</feature>
<dbReference type="GeneID" id="19011524"/>
<gene>
    <name evidence="9" type="ordered locus">Bathy15g00390</name>
</gene>
<keyword evidence="6 7" id="KW-0539">Nucleus</keyword>
<evidence type="ECO:0000256" key="2">
    <source>
        <dbReference type="ARBA" id="ARBA00006378"/>
    </source>
</evidence>
<evidence type="ECO:0000313" key="10">
    <source>
        <dbReference type="Proteomes" id="UP000198341"/>
    </source>
</evidence>
<accession>K8EPH3</accession>
<keyword evidence="5 7" id="KW-0804">Transcription</keyword>
<sequence>MAATTSTIKEDDHQFLLKKQSKLDEEKTMCSNKNRFELELEFVQSLANPRYLHHLATTTSTTSTTTSSNNNNNEDDDDDDDKEPIDILNSKEMIEYLSYLQYWYRDPRYSKYILYPHCLYFLKLLQTDEFRKAMRNPRRVEEVHVAQFTFWAEDLTERVRKVTTTTATNDDGIEESKKK</sequence>
<keyword evidence="3 7" id="KW-0805">Transcription regulation</keyword>
<feature type="compositionally biased region" description="Acidic residues" evidence="8">
    <location>
        <begin position="73"/>
        <end position="83"/>
    </location>
</feature>
<evidence type="ECO:0000256" key="8">
    <source>
        <dbReference type="SAM" id="MobiDB-lite"/>
    </source>
</evidence>
<dbReference type="InterPro" id="IPR038089">
    <property type="entry name" value="Med31_sf"/>
</dbReference>
<evidence type="ECO:0000256" key="7">
    <source>
        <dbReference type="RuleBase" id="RU364129"/>
    </source>
</evidence>
<dbReference type="GO" id="GO:0003712">
    <property type="term" value="F:transcription coregulator activity"/>
    <property type="evidence" value="ECO:0007669"/>
    <property type="project" value="InterPro"/>
</dbReference>
<dbReference type="PANTHER" id="PTHR13186">
    <property type="entry name" value="MEDIATOR OF RNA POLYMERASE II TRANSCRIPTION SUBUNIT 31"/>
    <property type="match status" value="1"/>
</dbReference>
<keyword evidence="10" id="KW-1185">Reference proteome</keyword>
<dbReference type="Pfam" id="PF05669">
    <property type="entry name" value="Med31"/>
    <property type="match status" value="1"/>
</dbReference>
<feature type="compositionally biased region" description="Low complexity" evidence="8">
    <location>
        <begin position="57"/>
        <end position="72"/>
    </location>
</feature>
<evidence type="ECO:0000256" key="5">
    <source>
        <dbReference type="ARBA" id="ARBA00023163"/>
    </source>
</evidence>
<organism evidence="9 10">
    <name type="scientific">Bathycoccus prasinos</name>
    <dbReference type="NCBI Taxonomy" id="41875"/>
    <lineage>
        <taxon>Eukaryota</taxon>
        <taxon>Viridiplantae</taxon>
        <taxon>Chlorophyta</taxon>
        <taxon>Mamiellophyceae</taxon>
        <taxon>Mamiellales</taxon>
        <taxon>Bathycoccaceae</taxon>
        <taxon>Bathycoccus</taxon>
    </lineage>
</organism>
<evidence type="ECO:0000256" key="6">
    <source>
        <dbReference type="ARBA" id="ARBA00023242"/>
    </source>
</evidence>
<dbReference type="Gene3D" id="1.10.10.1340">
    <property type="entry name" value="Mediator of RNA polymerase II, submodule Med31 (Soh1)"/>
    <property type="match status" value="1"/>
</dbReference>
<dbReference type="KEGG" id="bpg:Bathy15g00390"/>
<comment type="function">
    <text evidence="7">Component of the Mediator complex, a coactivator involved in the regulated transcription of nearly all RNA polymerase II-dependent genes. Mediator functions as a bridge to convey information from gene-specific regulatory proteins to the basal RNA polymerase II transcription machinery. Mediator is recruited to promoters by direct interactions with regulatory proteins and serves as a scaffold for the assembly of a functional preinitiation complex with RNA polymerase II and the general transcription factors.</text>
</comment>
<evidence type="ECO:0000256" key="4">
    <source>
        <dbReference type="ARBA" id="ARBA00023159"/>
    </source>
</evidence>
<keyword evidence="4 7" id="KW-0010">Activator</keyword>
<evidence type="ECO:0000256" key="3">
    <source>
        <dbReference type="ARBA" id="ARBA00023015"/>
    </source>
</evidence>
<evidence type="ECO:0000313" key="9">
    <source>
        <dbReference type="EMBL" id="CCO19946.1"/>
    </source>
</evidence>
<dbReference type="EMBL" id="FO082264">
    <property type="protein sequence ID" value="CCO19946.1"/>
    <property type="molecule type" value="Genomic_DNA"/>
</dbReference>
<dbReference type="STRING" id="41875.K8EPH3"/>
<dbReference type="RefSeq" id="XP_007508860.1">
    <property type="nucleotide sequence ID" value="XM_007508798.1"/>
</dbReference>
<dbReference type="AlphaFoldDB" id="K8EPH3"/>
<evidence type="ECO:0000256" key="1">
    <source>
        <dbReference type="ARBA" id="ARBA00004123"/>
    </source>
</evidence>
<dbReference type="GO" id="GO:0016592">
    <property type="term" value="C:mediator complex"/>
    <property type="evidence" value="ECO:0007669"/>
    <property type="project" value="InterPro"/>
</dbReference>
<dbReference type="InterPro" id="IPR008831">
    <property type="entry name" value="Mediator_Med31"/>
</dbReference>
<dbReference type="Proteomes" id="UP000198341">
    <property type="component" value="Chromosome 15"/>
</dbReference>
<comment type="subcellular location">
    <subcellularLocation>
        <location evidence="1 7">Nucleus</location>
    </subcellularLocation>
</comment>
<comment type="subunit">
    <text evidence="7">Component of the Mediator complex.</text>
</comment>
<proteinExistence type="inferred from homology"/>